<dbReference type="OrthoDB" id="9802426at2"/>
<dbReference type="Pfam" id="PF00072">
    <property type="entry name" value="Response_reg"/>
    <property type="match status" value="1"/>
</dbReference>
<keyword evidence="4" id="KW-0804">Transcription</keyword>
<evidence type="ECO:0000256" key="5">
    <source>
        <dbReference type="ARBA" id="ARBA00024867"/>
    </source>
</evidence>
<evidence type="ECO:0000313" key="10">
    <source>
        <dbReference type="EMBL" id="RDY24318.1"/>
    </source>
</evidence>
<keyword evidence="11" id="KW-1185">Reference proteome</keyword>
<comment type="function">
    <text evidence="5">May play the central regulatory role in sporulation. It may be an element of the effector pathway responsible for the activation of sporulation genes in response to nutritional stress. Spo0A may act in concert with spo0H (a sigma factor) to control the expression of some genes that are critical to the sporulation process.</text>
</comment>
<dbReference type="Pfam" id="PF00486">
    <property type="entry name" value="Trans_reg_C"/>
    <property type="match status" value="1"/>
</dbReference>
<dbReference type="InterPro" id="IPR001867">
    <property type="entry name" value="OmpR/PhoB-type_DNA-bd"/>
</dbReference>
<evidence type="ECO:0000256" key="6">
    <source>
        <dbReference type="PROSITE-ProRule" id="PRU00169"/>
    </source>
</evidence>
<dbReference type="SMART" id="SM00448">
    <property type="entry name" value="REC"/>
    <property type="match status" value="1"/>
</dbReference>
<evidence type="ECO:0000259" key="8">
    <source>
        <dbReference type="PROSITE" id="PS50110"/>
    </source>
</evidence>
<dbReference type="PROSITE" id="PS50110">
    <property type="entry name" value="RESPONSE_REGULATORY"/>
    <property type="match status" value="1"/>
</dbReference>
<dbReference type="GO" id="GO:0005829">
    <property type="term" value="C:cytosol"/>
    <property type="evidence" value="ECO:0007669"/>
    <property type="project" value="TreeGrafter"/>
</dbReference>
<dbReference type="Gene3D" id="3.40.50.2300">
    <property type="match status" value="1"/>
</dbReference>
<feature type="modified residue" description="4-aspartylphosphate" evidence="6">
    <location>
        <position position="55"/>
    </location>
</feature>
<dbReference type="SMART" id="SM00862">
    <property type="entry name" value="Trans_reg_C"/>
    <property type="match status" value="1"/>
</dbReference>
<keyword evidence="3 7" id="KW-0238">DNA-binding</keyword>
<evidence type="ECO:0000256" key="3">
    <source>
        <dbReference type="ARBA" id="ARBA00023125"/>
    </source>
</evidence>
<dbReference type="Gene3D" id="1.10.10.10">
    <property type="entry name" value="Winged helix-like DNA-binding domain superfamily/Winged helix DNA-binding domain"/>
    <property type="match status" value="1"/>
</dbReference>
<evidence type="ECO:0000256" key="4">
    <source>
        <dbReference type="ARBA" id="ARBA00023163"/>
    </source>
</evidence>
<dbReference type="GO" id="GO:0000156">
    <property type="term" value="F:phosphorelay response regulator activity"/>
    <property type="evidence" value="ECO:0007669"/>
    <property type="project" value="TreeGrafter"/>
</dbReference>
<dbReference type="RefSeq" id="WP_095406080.1">
    <property type="nucleotide sequence ID" value="NZ_NOJZ02000004.1"/>
</dbReference>
<feature type="DNA-binding region" description="OmpR/PhoB-type" evidence="7">
    <location>
        <begin position="133"/>
        <end position="232"/>
    </location>
</feature>
<dbReference type="InterPro" id="IPR039420">
    <property type="entry name" value="WalR-like"/>
</dbReference>
<dbReference type="InterPro" id="IPR001789">
    <property type="entry name" value="Sig_transdc_resp-reg_receiver"/>
</dbReference>
<evidence type="ECO:0000256" key="2">
    <source>
        <dbReference type="ARBA" id="ARBA00023015"/>
    </source>
</evidence>
<organism evidence="10 11">
    <name type="scientific">Romboutsia maritimum</name>
    <dbReference type="NCBI Taxonomy" id="2020948"/>
    <lineage>
        <taxon>Bacteria</taxon>
        <taxon>Bacillati</taxon>
        <taxon>Bacillota</taxon>
        <taxon>Clostridia</taxon>
        <taxon>Peptostreptococcales</taxon>
        <taxon>Peptostreptococcaceae</taxon>
        <taxon>Romboutsia</taxon>
    </lineage>
</organism>
<keyword evidence="2" id="KW-0805">Transcription regulation</keyword>
<name>A0A371IV19_9FIRM</name>
<dbReference type="PANTHER" id="PTHR48111">
    <property type="entry name" value="REGULATOR OF RPOS"/>
    <property type="match status" value="1"/>
</dbReference>
<evidence type="ECO:0000259" key="9">
    <source>
        <dbReference type="PROSITE" id="PS51755"/>
    </source>
</evidence>
<protein>
    <recommendedName>
        <fullName evidence="1">Stage 0 sporulation protein A homolog</fullName>
    </recommendedName>
</protein>
<feature type="domain" description="OmpR/PhoB-type" evidence="9">
    <location>
        <begin position="133"/>
        <end position="232"/>
    </location>
</feature>
<dbReference type="PROSITE" id="PS51755">
    <property type="entry name" value="OMPR_PHOB"/>
    <property type="match status" value="1"/>
</dbReference>
<dbReference type="EMBL" id="NOJZ02000004">
    <property type="protein sequence ID" value="RDY24318.1"/>
    <property type="molecule type" value="Genomic_DNA"/>
</dbReference>
<accession>A0A371IV19</accession>
<proteinExistence type="predicted"/>
<reference evidence="10 11" key="1">
    <citation type="journal article" date="2017" name="Genome Announc.">
        <title>Draft Genome Sequence of Romboutsia maritimum sp. nov. Strain CCRI-22766(T), Isolated from Coastal Estuarine Mud.</title>
        <authorList>
            <person name="Maheux A.F."/>
            <person name="Boudreau D.K."/>
            <person name="Berube E."/>
            <person name="Boissinot M."/>
            <person name="Raymond F."/>
            <person name="Brodeur S."/>
            <person name="Corbeil J."/>
            <person name="Brightwell G."/>
            <person name="Broda D."/>
            <person name="Omar R.F."/>
            <person name="Bergeron M.G."/>
        </authorList>
    </citation>
    <scope>NUCLEOTIDE SEQUENCE [LARGE SCALE GENOMIC DNA]</scope>
    <source>
        <strain evidence="10 11">CCRI-22766</strain>
    </source>
</reference>
<dbReference type="GO" id="GO:0000976">
    <property type="term" value="F:transcription cis-regulatory region binding"/>
    <property type="evidence" value="ECO:0007669"/>
    <property type="project" value="TreeGrafter"/>
</dbReference>
<evidence type="ECO:0000313" key="11">
    <source>
        <dbReference type="Proteomes" id="UP000243494"/>
    </source>
</evidence>
<dbReference type="InterPro" id="IPR011006">
    <property type="entry name" value="CheY-like_superfamily"/>
</dbReference>
<dbReference type="PANTHER" id="PTHR48111:SF50">
    <property type="entry name" value="KDP OPERON TRANSCRIPTIONAL REGULATORY PROTEIN KDPE"/>
    <property type="match status" value="1"/>
</dbReference>
<comment type="caution">
    <text evidence="10">The sequence shown here is derived from an EMBL/GenBank/DDBJ whole genome shotgun (WGS) entry which is preliminary data.</text>
</comment>
<gene>
    <name evidence="10" type="ORF">CHF27_004335</name>
</gene>
<dbReference type="Proteomes" id="UP000243494">
    <property type="component" value="Unassembled WGS sequence"/>
</dbReference>
<keyword evidence="6" id="KW-0597">Phosphoprotein</keyword>
<dbReference type="AlphaFoldDB" id="A0A371IV19"/>
<dbReference type="SUPFAM" id="SSF46894">
    <property type="entry name" value="C-terminal effector domain of the bipartite response regulators"/>
    <property type="match status" value="1"/>
</dbReference>
<dbReference type="GO" id="GO:0032993">
    <property type="term" value="C:protein-DNA complex"/>
    <property type="evidence" value="ECO:0007669"/>
    <property type="project" value="TreeGrafter"/>
</dbReference>
<sequence length="233" mass="26787">MELKPLILIVEDDKTICKFIKVSLETQGYKCEDTKYGKTAISMTLSMSPDIIVLDLGLPDIDGLEVIKNLKDISNAKIIVVSAREHERDKVEALDLGADDYLTKPFGVSELLARIRVCLRNIAKENNVNLEKDFIFQVRGLKIDYEKRRVSIESEEIHLTPIEYRLLVLMSKYAGKVLTHKFIINEIWGSYMESETQSLRVFMASIRRKLEKDPTQPQYILTEIGVGYRMIDE</sequence>
<dbReference type="CDD" id="cd00383">
    <property type="entry name" value="trans_reg_C"/>
    <property type="match status" value="1"/>
</dbReference>
<feature type="domain" description="Response regulatory" evidence="8">
    <location>
        <begin position="6"/>
        <end position="119"/>
    </location>
</feature>
<evidence type="ECO:0000256" key="7">
    <source>
        <dbReference type="PROSITE-ProRule" id="PRU01091"/>
    </source>
</evidence>
<dbReference type="GO" id="GO:0006355">
    <property type="term" value="P:regulation of DNA-templated transcription"/>
    <property type="evidence" value="ECO:0007669"/>
    <property type="project" value="InterPro"/>
</dbReference>
<evidence type="ECO:0000256" key="1">
    <source>
        <dbReference type="ARBA" id="ARBA00018672"/>
    </source>
</evidence>
<dbReference type="SUPFAM" id="SSF52172">
    <property type="entry name" value="CheY-like"/>
    <property type="match status" value="1"/>
</dbReference>
<dbReference type="Gene3D" id="6.10.250.690">
    <property type="match status" value="1"/>
</dbReference>
<dbReference type="InterPro" id="IPR036388">
    <property type="entry name" value="WH-like_DNA-bd_sf"/>
</dbReference>
<dbReference type="InterPro" id="IPR016032">
    <property type="entry name" value="Sig_transdc_resp-reg_C-effctor"/>
</dbReference>